<accession>A0A543PDJ8</accession>
<comment type="caution">
    <text evidence="2">The sequence shown here is derived from an EMBL/GenBank/DDBJ whole genome shotgun (WGS) entry which is preliminary data.</text>
</comment>
<feature type="region of interest" description="Disordered" evidence="1">
    <location>
        <begin position="15"/>
        <end position="34"/>
    </location>
</feature>
<protein>
    <submittedName>
        <fullName evidence="2">Uncharacterized protein</fullName>
    </submittedName>
</protein>
<evidence type="ECO:0000256" key="1">
    <source>
        <dbReference type="SAM" id="MobiDB-lite"/>
    </source>
</evidence>
<dbReference type="OrthoDB" id="5196532at2"/>
<dbReference type="AlphaFoldDB" id="A0A543PDJ8"/>
<organism evidence="2 3">
    <name type="scientific">Blastococcus colisei</name>
    <dbReference type="NCBI Taxonomy" id="1564162"/>
    <lineage>
        <taxon>Bacteria</taxon>
        <taxon>Bacillati</taxon>
        <taxon>Actinomycetota</taxon>
        <taxon>Actinomycetes</taxon>
        <taxon>Geodermatophilales</taxon>
        <taxon>Geodermatophilaceae</taxon>
        <taxon>Blastococcus</taxon>
    </lineage>
</organism>
<name>A0A543PDJ8_9ACTN</name>
<gene>
    <name evidence="2" type="ORF">FHU33_1546</name>
</gene>
<reference evidence="2 3" key="1">
    <citation type="submission" date="2019-06" db="EMBL/GenBank/DDBJ databases">
        <title>Sequencing the genomes of 1000 actinobacteria strains.</title>
        <authorList>
            <person name="Klenk H.-P."/>
        </authorList>
    </citation>
    <scope>NUCLEOTIDE SEQUENCE [LARGE SCALE GENOMIC DNA]</scope>
    <source>
        <strain evidence="2 3">DSM 46837</strain>
    </source>
</reference>
<dbReference type="RefSeq" id="WP_142024810.1">
    <property type="nucleotide sequence ID" value="NZ_VFQE01000001.1"/>
</dbReference>
<sequence length="99" mass="10658">MTMVVRYDDGRVDSFGATARSSAKGTSTVGRPFLGAPGTAVNNEEANMAGMIRKLIASGVAAKVIQEAKKPHNQAKIKKFISDFQNKNNKGGNRRTRGY</sequence>
<dbReference type="Proteomes" id="UP000319865">
    <property type="component" value="Unassembled WGS sequence"/>
</dbReference>
<feature type="compositionally biased region" description="Polar residues" evidence="1">
    <location>
        <begin position="19"/>
        <end position="29"/>
    </location>
</feature>
<evidence type="ECO:0000313" key="3">
    <source>
        <dbReference type="Proteomes" id="UP000319865"/>
    </source>
</evidence>
<dbReference type="EMBL" id="VFQE01000001">
    <property type="protein sequence ID" value="TQN42152.1"/>
    <property type="molecule type" value="Genomic_DNA"/>
</dbReference>
<keyword evidence="3" id="KW-1185">Reference proteome</keyword>
<proteinExistence type="predicted"/>
<evidence type="ECO:0000313" key="2">
    <source>
        <dbReference type="EMBL" id="TQN42152.1"/>
    </source>
</evidence>